<dbReference type="InterPro" id="IPR040442">
    <property type="entry name" value="Pyrv_kinase-like_dom_sf"/>
</dbReference>
<dbReference type="PANTHER" id="PTHR42905">
    <property type="entry name" value="PHOSPHOENOLPYRUVATE CARBOXYLASE"/>
    <property type="match status" value="1"/>
</dbReference>
<dbReference type="KEGG" id="caj:CIG1485E_0562"/>
<dbReference type="InterPro" id="IPR015813">
    <property type="entry name" value="Pyrv/PenolPyrv_kinase-like_dom"/>
</dbReference>
<gene>
    <name evidence="1" type="ORF">CIG1485E_0562</name>
</gene>
<dbReference type="SUPFAM" id="SSF51621">
    <property type="entry name" value="Phosphoenolpyruvate/pyruvate domain"/>
    <property type="match status" value="1"/>
</dbReference>
<dbReference type="OrthoDB" id="9771433at2"/>
<dbReference type="eggNOG" id="COG2513">
    <property type="taxonomic scope" value="Bacteria"/>
</dbReference>
<evidence type="ECO:0000313" key="2">
    <source>
        <dbReference type="Proteomes" id="UP000028486"/>
    </source>
</evidence>
<dbReference type="PANTHER" id="PTHR42905:SF16">
    <property type="entry name" value="CARBOXYPHOSPHONOENOLPYRUVATE PHOSPHONOMUTASE-LIKE PROTEIN (AFU_ORTHOLOGUE AFUA_5G07230)"/>
    <property type="match status" value="1"/>
</dbReference>
<dbReference type="Proteomes" id="UP000028486">
    <property type="component" value="Chromosome"/>
</dbReference>
<dbReference type="Gene3D" id="3.20.20.60">
    <property type="entry name" value="Phosphoenolpyruvate-binding domains"/>
    <property type="match status" value="1"/>
</dbReference>
<dbReference type="RefSeq" id="WP_051870904.1">
    <property type="nucleotide sequence ID" value="NZ_CP009043.1"/>
</dbReference>
<dbReference type="GO" id="GO:0003824">
    <property type="term" value="F:catalytic activity"/>
    <property type="evidence" value="ECO:0007669"/>
    <property type="project" value="InterPro"/>
</dbReference>
<protein>
    <submittedName>
        <fullName evidence="1">Phosphoenolpyruvate phosphomutase, putative</fullName>
    </submittedName>
</protein>
<dbReference type="AlphaFoldDB" id="A0A076FAD0"/>
<dbReference type="CDD" id="cd00377">
    <property type="entry name" value="ICL_PEPM"/>
    <property type="match status" value="1"/>
</dbReference>
<keyword evidence="1" id="KW-0670">Pyruvate</keyword>
<accession>A0A076FAD0</accession>
<sequence>MLEKQKIMAEKLQQLHKNNKMFVIPNAWDVASAYIFEKQQFAAVATTSAGIAYSLGYCDGEKIPFEDLVYLTKKISSRINIPLSVDFECGYSENIQLVKENAKKLVEAGAVGFNIEDGLLDGTLSSIELQVAKIKALCELKKELGVDFVINARTCAYWLNIGSEKTKFKTAVERCREFKNAGADCTFVPGAIDKETIKQLVQNIDVPLNIILNCKFNDFKELDKIGVRRLSVGSGPVRYIYGKTIELARDLYNDNLEEILKCDFSYAKANEYFKVSMKDK</sequence>
<dbReference type="HOGENOM" id="CLU_027389_2_3_7"/>
<keyword evidence="2" id="KW-1185">Reference proteome</keyword>
<name>A0A076FAD0_9BACT</name>
<dbReference type="InterPro" id="IPR039556">
    <property type="entry name" value="ICL/PEPM"/>
</dbReference>
<reference evidence="2" key="1">
    <citation type="journal article" date="2014" name="Genome Announc.">
        <title>Complete Genome Sequence of Campylobacter iguaniorum Strain 1485ET, Isolated from a Bearded Dragon (Pogona vitticeps).</title>
        <authorList>
            <person name="Gilbert M.J."/>
            <person name="Miller W.G."/>
            <person name="Yee E."/>
            <person name="Kik M."/>
            <person name="Wagenaar J.A."/>
            <person name="Duim B."/>
        </authorList>
    </citation>
    <scope>NUCLEOTIDE SEQUENCE [LARGE SCALE GENOMIC DNA]</scope>
    <source>
        <strain evidence="2">1485E</strain>
    </source>
</reference>
<proteinExistence type="predicted"/>
<dbReference type="EMBL" id="CP009043">
    <property type="protein sequence ID" value="AII14427.1"/>
    <property type="molecule type" value="Genomic_DNA"/>
</dbReference>
<dbReference type="Pfam" id="PF13714">
    <property type="entry name" value="PEP_mutase"/>
    <property type="match status" value="1"/>
</dbReference>
<organism evidence="1 2">
    <name type="scientific">Campylobacter iguaniorum</name>
    <dbReference type="NCBI Taxonomy" id="1244531"/>
    <lineage>
        <taxon>Bacteria</taxon>
        <taxon>Pseudomonadati</taxon>
        <taxon>Campylobacterota</taxon>
        <taxon>Epsilonproteobacteria</taxon>
        <taxon>Campylobacterales</taxon>
        <taxon>Campylobacteraceae</taxon>
        <taxon>Campylobacter</taxon>
    </lineage>
</organism>
<evidence type="ECO:0000313" key="1">
    <source>
        <dbReference type="EMBL" id="AII14427.1"/>
    </source>
</evidence>